<evidence type="ECO:0000256" key="1">
    <source>
        <dbReference type="ARBA" id="ARBA00005417"/>
    </source>
</evidence>
<dbReference type="InterPro" id="IPR003439">
    <property type="entry name" value="ABC_transporter-like_ATP-bd"/>
</dbReference>
<dbReference type="Gene3D" id="2.30.30.40">
    <property type="entry name" value="SH3 Domains"/>
    <property type="match status" value="1"/>
</dbReference>
<dbReference type="Proteomes" id="UP001218246">
    <property type="component" value="Unassembled WGS sequence"/>
</dbReference>
<feature type="transmembrane region" description="Helical" evidence="6">
    <location>
        <begin position="281"/>
        <end position="301"/>
    </location>
</feature>
<dbReference type="Gene3D" id="3.40.50.300">
    <property type="entry name" value="P-loop containing nucleotide triphosphate hydrolases"/>
    <property type="match status" value="1"/>
</dbReference>
<dbReference type="InterPro" id="IPR015860">
    <property type="entry name" value="ABC_transpr_TagH-like"/>
</dbReference>
<evidence type="ECO:0000259" key="7">
    <source>
        <dbReference type="PROSITE" id="PS50893"/>
    </source>
</evidence>
<dbReference type="NCBIfam" id="NF010065">
    <property type="entry name" value="PRK13545.1"/>
    <property type="match status" value="1"/>
</dbReference>
<evidence type="ECO:0000256" key="6">
    <source>
        <dbReference type="SAM" id="Phobius"/>
    </source>
</evidence>
<dbReference type="InterPro" id="IPR027417">
    <property type="entry name" value="P-loop_NTPase"/>
</dbReference>
<keyword evidence="9" id="KW-1185">Reference proteome</keyword>
<feature type="domain" description="ABC transporter" evidence="7">
    <location>
        <begin position="22"/>
        <end position="243"/>
    </location>
</feature>
<comment type="similarity">
    <text evidence="1">Belongs to the ABC transporter superfamily.</text>
</comment>
<dbReference type="PANTHER" id="PTHR46743:SF2">
    <property type="entry name" value="TEICHOIC ACIDS EXPORT ATP-BINDING PROTEIN TAGH"/>
    <property type="match status" value="1"/>
</dbReference>
<evidence type="ECO:0000313" key="8">
    <source>
        <dbReference type="EMBL" id="MDG5754918.1"/>
    </source>
</evidence>
<keyword evidence="5" id="KW-1278">Translocase</keyword>
<dbReference type="PROSITE" id="PS00211">
    <property type="entry name" value="ABC_TRANSPORTER_1"/>
    <property type="match status" value="1"/>
</dbReference>
<dbReference type="PROSITE" id="PS50893">
    <property type="entry name" value="ABC_TRANSPORTER_2"/>
    <property type="match status" value="1"/>
</dbReference>
<dbReference type="NCBIfam" id="NF010066">
    <property type="entry name" value="PRK13546.1"/>
    <property type="match status" value="1"/>
</dbReference>
<dbReference type="CDD" id="cd03220">
    <property type="entry name" value="ABC_KpsT_Wzt"/>
    <property type="match status" value="1"/>
</dbReference>
<dbReference type="InterPro" id="IPR003593">
    <property type="entry name" value="AAA+_ATPase"/>
</dbReference>
<dbReference type="GO" id="GO:0005524">
    <property type="term" value="F:ATP binding"/>
    <property type="evidence" value="ECO:0007669"/>
    <property type="project" value="UniProtKB-KW"/>
</dbReference>
<dbReference type="RefSeq" id="WP_278018538.1">
    <property type="nucleotide sequence ID" value="NZ_JARRRY010000019.1"/>
</dbReference>
<accession>A0ABT6H6Q4</accession>
<keyword evidence="6" id="KW-1133">Transmembrane helix</keyword>
<comment type="caution">
    <text evidence="8">The sequence shown here is derived from an EMBL/GenBank/DDBJ whole genome shotgun (WGS) entry which is preliminary data.</text>
</comment>
<evidence type="ECO:0000313" key="9">
    <source>
        <dbReference type="Proteomes" id="UP001218246"/>
    </source>
</evidence>
<dbReference type="Pfam" id="PF00005">
    <property type="entry name" value="ABC_tran"/>
    <property type="match status" value="1"/>
</dbReference>
<dbReference type="InterPro" id="IPR050683">
    <property type="entry name" value="Bact_Polysacc_Export_ATP-bd"/>
</dbReference>
<keyword evidence="6" id="KW-0812">Transmembrane</keyword>
<keyword evidence="6" id="KW-0472">Membrane</keyword>
<name>A0ABT6H6Q4_9BACI</name>
<keyword evidence="2" id="KW-0813">Transport</keyword>
<dbReference type="InterPro" id="IPR017871">
    <property type="entry name" value="ABC_transporter-like_CS"/>
</dbReference>
<gene>
    <name evidence="8" type="primary">tagH</name>
    <name evidence="8" type="ORF">P6P90_13210</name>
</gene>
<dbReference type="EMBL" id="JARULN010000015">
    <property type="protein sequence ID" value="MDG5754918.1"/>
    <property type="molecule type" value="Genomic_DNA"/>
</dbReference>
<keyword evidence="4 8" id="KW-0067">ATP-binding</keyword>
<dbReference type="SUPFAM" id="SSF52540">
    <property type="entry name" value="P-loop containing nucleoside triphosphate hydrolases"/>
    <property type="match status" value="1"/>
</dbReference>
<organism evidence="8 9">
    <name type="scientific">Ectobacillus antri</name>
    <dbReference type="NCBI Taxonomy" id="2486280"/>
    <lineage>
        <taxon>Bacteria</taxon>
        <taxon>Bacillati</taxon>
        <taxon>Bacillota</taxon>
        <taxon>Bacilli</taxon>
        <taxon>Bacillales</taxon>
        <taxon>Bacillaceae</taxon>
        <taxon>Ectobacillus</taxon>
    </lineage>
</organism>
<protein>
    <submittedName>
        <fullName evidence="8">Teichoic acids export ABC transporter ATP-binding subunit TagH</fullName>
    </submittedName>
</protein>
<evidence type="ECO:0000256" key="5">
    <source>
        <dbReference type="ARBA" id="ARBA00022967"/>
    </source>
</evidence>
<dbReference type="PANTHER" id="PTHR46743">
    <property type="entry name" value="TEICHOIC ACIDS EXPORT ATP-BINDING PROTEIN TAGH"/>
    <property type="match status" value="1"/>
</dbReference>
<evidence type="ECO:0000256" key="4">
    <source>
        <dbReference type="ARBA" id="ARBA00022840"/>
    </source>
</evidence>
<dbReference type="SMART" id="SM00382">
    <property type="entry name" value="AAA"/>
    <property type="match status" value="1"/>
</dbReference>
<proteinExistence type="inferred from homology"/>
<sequence length="541" mass="61309">MAYKVKFKHVTKRYKMYNKPSEKILDLFSSKEKGEYHYALNNISFEVPEGEVVGIIGLNGSGKSTLSNLIAGVTMPNEGQIFTKGTAALIAIGSGLNPQLTGIENIEIKGLMLGLSKEKIKEITPKVMEFADIGKFIYQPVKTYSSGMKSRLGFAISIHIDPDIFVIDEALSVGDQTFTDKCLDKMNEFKENGKTIFFISHSLAQVKSFCTKAIWLHYGTIREYGDASEVVDHYMEFLRDFNKMTMEERRQLRESQIKEFQHGLLQNTPMPERKKRKRRKLPFLTLAAIAALGGAGATYAYKHNKSKVQERPASVVKQVVQQETEKQPPVVQEKITVKNMYVVNGTDVIIRKEPNKTSSPVMTTDLGEVYEVIQEKRDMEQNIVWKQLKLKDSTLGWMSVQWLTGYTTDRKALPDTTLNIFNKAMQEGYKITLLSLAKYFEKTEEQLKATYPVQLKQSKVSGEKNVVSSNLVAFTLWKDRVYNITLPALQLSISQAASLLEQPIVKNNGVNHILFETERYYVTITEAGQTKDTVRVSLTQK</sequence>
<evidence type="ECO:0000256" key="2">
    <source>
        <dbReference type="ARBA" id="ARBA00022448"/>
    </source>
</evidence>
<reference evidence="8 9" key="1">
    <citation type="submission" date="2023-04" db="EMBL/GenBank/DDBJ databases">
        <title>Ectobacillus antri isolated from activated sludge.</title>
        <authorList>
            <person name="Yan P."/>
            <person name="Liu X."/>
        </authorList>
    </citation>
    <scope>NUCLEOTIDE SEQUENCE [LARGE SCALE GENOMIC DNA]</scope>
    <source>
        <strain evidence="8 9">C18H</strain>
    </source>
</reference>
<evidence type="ECO:0000256" key="3">
    <source>
        <dbReference type="ARBA" id="ARBA00022741"/>
    </source>
</evidence>
<keyword evidence="3" id="KW-0547">Nucleotide-binding</keyword>